<evidence type="ECO:0000313" key="2">
    <source>
        <dbReference type="Proteomes" id="UP001056778"/>
    </source>
</evidence>
<sequence>MSKNSNLKDDFKLISYKRRNKKVANKFKLKENIAKNTTAYNKETAIRRIHEAKQDILLSDLYSSLLASLRESQSALLDPQIQDIICLGLGRIGECTVARYQLGLLLCLRDLFKVKVSIFDPVFTEIENDLLTELECQVLHKNVEGKYVTEKTTLFFLPHCPKQLANNLLWANWGLNLSNCIIIANSFSNLLERNTKRSIRENAAYILNISPYTLEIAVINMFKYYDVFNDLAVHVFPYKNLCLISGDFWKYNHEPKYLSDDIEFITNKLNELYQVSYLLSFLRRY</sequence>
<dbReference type="Proteomes" id="UP001056778">
    <property type="component" value="Chromosome 7"/>
</dbReference>
<evidence type="ECO:0000313" key="1">
    <source>
        <dbReference type="EMBL" id="KAI4457361.1"/>
    </source>
</evidence>
<accession>A0ACB9SQ93</accession>
<proteinExistence type="predicted"/>
<organism evidence="1 2">
    <name type="scientific">Holotrichia oblita</name>
    <name type="common">Chafer beetle</name>
    <dbReference type="NCBI Taxonomy" id="644536"/>
    <lineage>
        <taxon>Eukaryota</taxon>
        <taxon>Metazoa</taxon>
        <taxon>Ecdysozoa</taxon>
        <taxon>Arthropoda</taxon>
        <taxon>Hexapoda</taxon>
        <taxon>Insecta</taxon>
        <taxon>Pterygota</taxon>
        <taxon>Neoptera</taxon>
        <taxon>Endopterygota</taxon>
        <taxon>Coleoptera</taxon>
        <taxon>Polyphaga</taxon>
        <taxon>Scarabaeiformia</taxon>
        <taxon>Scarabaeidae</taxon>
        <taxon>Melolonthinae</taxon>
        <taxon>Holotrichia</taxon>
    </lineage>
</organism>
<keyword evidence="2" id="KW-1185">Reference proteome</keyword>
<protein>
    <submittedName>
        <fullName evidence="1">Srr1-like protein</fullName>
    </submittedName>
</protein>
<reference evidence="1" key="1">
    <citation type="submission" date="2022-04" db="EMBL/GenBank/DDBJ databases">
        <title>Chromosome-scale genome assembly of Holotrichia oblita Faldermann.</title>
        <authorList>
            <person name="Rongchong L."/>
        </authorList>
    </citation>
    <scope>NUCLEOTIDE SEQUENCE</scope>
    <source>
        <strain evidence="1">81SQS9</strain>
    </source>
</reference>
<comment type="caution">
    <text evidence="1">The sequence shown here is derived from an EMBL/GenBank/DDBJ whole genome shotgun (WGS) entry which is preliminary data.</text>
</comment>
<dbReference type="EMBL" id="CM043021">
    <property type="protein sequence ID" value="KAI4457361.1"/>
    <property type="molecule type" value="Genomic_DNA"/>
</dbReference>
<name>A0ACB9SQ93_HOLOL</name>
<gene>
    <name evidence="1" type="ORF">MML48_7g00006992</name>
</gene>